<evidence type="ECO:0000256" key="1">
    <source>
        <dbReference type="ARBA" id="ARBA00001947"/>
    </source>
</evidence>
<feature type="chain" id="PRO_5043037393" description="Carboxypeptidase Z" evidence="14">
    <location>
        <begin position="18"/>
        <end position="669"/>
    </location>
</feature>
<dbReference type="InterPro" id="IPR057246">
    <property type="entry name" value="CARBOXYPEPT_ZN_1"/>
</dbReference>
<dbReference type="PROSITE" id="PS50038">
    <property type="entry name" value="FZ"/>
    <property type="match status" value="1"/>
</dbReference>
<keyword evidence="6" id="KW-0378">Hydrolase</keyword>
<feature type="active site" description="Proton donor/acceptor" evidence="12">
    <location>
        <position position="488"/>
    </location>
</feature>
<dbReference type="Pfam" id="PF13620">
    <property type="entry name" value="CarboxypepD_reg"/>
    <property type="match status" value="1"/>
</dbReference>
<dbReference type="FunFam" id="1.10.2000.10:FF:000012">
    <property type="entry name" value="Carboxypeptidase Z"/>
    <property type="match status" value="1"/>
</dbReference>
<dbReference type="PROSITE" id="PS00132">
    <property type="entry name" value="CARBOXYPEPT_ZN_1"/>
    <property type="match status" value="1"/>
</dbReference>
<dbReference type="Pfam" id="PF01392">
    <property type="entry name" value="Fz"/>
    <property type="match status" value="1"/>
</dbReference>
<accession>A0AAN8G5H8</accession>
<evidence type="ECO:0000259" key="16">
    <source>
        <dbReference type="PROSITE" id="PS52035"/>
    </source>
</evidence>
<dbReference type="SUPFAM" id="SSF53187">
    <property type="entry name" value="Zn-dependent exopeptidases"/>
    <property type="match status" value="1"/>
</dbReference>
<dbReference type="PROSITE" id="PS00133">
    <property type="entry name" value="CARBOXYPEPT_ZN_2"/>
    <property type="match status" value="1"/>
</dbReference>
<feature type="disulfide bond" evidence="11">
    <location>
        <begin position="119"/>
        <end position="143"/>
    </location>
</feature>
<dbReference type="PANTHER" id="PTHR11532">
    <property type="entry name" value="PROTEASE M14 CARBOXYPEPTIDASE"/>
    <property type="match status" value="1"/>
</dbReference>
<dbReference type="Pfam" id="PF00246">
    <property type="entry name" value="Peptidase_M14"/>
    <property type="match status" value="1"/>
</dbReference>
<keyword evidence="10" id="KW-0325">Glycoprotein</keyword>
<evidence type="ECO:0000256" key="11">
    <source>
        <dbReference type="PROSITE-ProRule" id="PRU00090"/>
    </source>
</evidence>
<dbReference type="Gene3D" id="1.10.2000.10">
    <property type="entry name" value="Frizzled cysteine-rich domain"/>
    <property type="match status" value="1"/>
</dbReference>
<evidence type="ECO:0000256" key="5">
    <source>
        <dbReference type="ARBA" id="ARBA00022723"/>
    </source>
</evidence>
<comment type="cofactor">
    <cofactor evidence="1">
        <name>Zn(2+)</name>
        <dbReference type="ChEBI" id="CHEBI:29105"/>
    </cofactor>
</comment>
<sequence>MSIMLLILLQLLVLVSCAPPRCDPGFRGQCKPTVEEKPKCTDVMLSYCDDMPYTQNMFPNILNHKTREDAEGSAEYLLLSVLEALLGGECNPDVRMLGCSVMAPRCEKEKVLKPCRTTCEAVRKRCSHAFDRIEMAWPYFLECDRFFVSDEEGCYDPLEGLRAEQNEEEVDGMETPPEYRDDTIKFNHHTNAQMISILKKTEEKCEDIARTYSIGRSIEGTELLVIEFSSNPGEHELLEPEMKYVGSMHGNEVLGRELLILLARHMCSEYLLGNERIQTIINTTRIHILPCMNPDGHDLAVSGLQDNNYSEDEEGEEERPRYDSSHVGQNNAQNIDLNRNFPDLTSIAYSRRRQRRYRTDHIPIPDSYWFGKVAPETYAVMKWIRSIPFVLSANFHGGDLVVSYPYDLSKHPLQRNMLSPTPDAKVFKLLARTYANAHESMSTSSARCGSSHGVSEKGTVNGAQWSSFAGSMQDFNYLHTNCFEVTVELGCEKFPAEDELFQGWHENFEALLTFMEAAHRGIKGIVKDEDGNAVKGAQISVRGIRHDVTTAKNGDYWRLLTPGVHIVTASAPGYAKAIKKVHLPGHMHTAGRVDFLLKKAELEPDNQQEEDSIPPVGSYDRFDPYNQYERYTLMADVTQNHPESAKKPWWWSYFILPESPEPTWLLKHH</sequence>
<dbReference type="PANTHER" id="PTHR11532:SF63">
    <property type="entry name" value="CARBOXYPEPTIDASE Z"/>
    <property type="match status" value="1"/>
</dbReference>
<dbReference type="SUPFAM" id="SSF49464">
    <property type="entry name" value="Carboxypeptidase regulatory domain-like"/>
    <property type="match status" value="1"/>
</dbReference>
<dbReference type="GO" id="GO:0004181">
    <property type="term" value="F:metallocarboxypeptidase activity"/>
    <property type="evidence" value="ECO:0007669"/>
    <property type="project" value="InterPro"/>
</dbReference>
<evidence type="ECO:0000256" key="14">
    <source>
        <dbReference type="SAM" id="SignalP"/>
    </source>
</evidence>
<comment type="caution">
    <text evidence="17">The sequence shown here is derived from an EMBL/GenBank/DDBJ whole genome shotgun (WGS) entry which is preliminary data.</text>
</comment>
<keyword evidence="14" id="KW-0732">Signal</keyword>
<evidence type="ECO:0000259" key="15">
    <source>
        <dbReference type="PROSITE" id="PS50038"/>
    </source>
</evidence>
<dbReference type="CDD" id="cd11308">
    <property type="entry name" value="Peptidase_M14NE-CP-C_like"/>
    <property type="match status" value="1"/>
</dbReference>
<dbReference type="InterPro" id="IPR050753">
    <property type="entry name" value="Peptidase_M14_domain"/>
</dbReference>
<dbReference type="AlphaFoldDB" id="A0AAN8G5H8"/>
<protein>
    <recommendedName>
        <fullName evidence="19">Carboxypeptidase Z</fullName>
    </recommendedName>
</protein>
<feature type="region of interest" description="Disordered" evidence="13">
    <location>
        <begin position="300"/>
        <end position="335"/>
    </location>
</feature>
<feature type="signal peptide" evidence="14">
    <location>
        <begin position="1"/>
        <end position="17"/>
    </location>
</feature>
<evidence type="ECO:0000256" key="13">
    <source>
        <dbReference type="SAM" id="MobiDB-lite"/>
    </source>
</evidence>
<keyword evidence="3" id="KW-0121">Carboxypeptidase</keyword>
<keyword evidence="18" id="KW-1185">Reference proteome</keyword>
<evidence type="ECO:0008006" key="19">
    <source>
        <dbReference type="Google" id="ProtNLM"/>
    </source>
</evidence>
<evidence type="ECO:0000256" key="6">
    <source>
        <dbReference type="ARBA" id="ARBA00022801"/>
    </source>
</evidence>
<dbReference type="Gene3D" id="3.40.630.10">
    <property type="entry name" value="Zn peptidases"/>
    <property type="match status" value="1"/>
</dbReference>
<dbReference type="GO" id="GO:0005615">
    <property type="term" value="C:extracellular space"/>
    <property type="evidence" value="ECO:0007669"/>
    <property type="project" value="TreeGrafter"/>
</dbReference>
<feature type="domain" description="Peptidase M14" evidence="16">
    <location>
        <begin position="187"/>
        <end position="518"/>
    </location>
</feature>
<keyword evidence="4" id="KW-0645">Protease</keyword>
<keyword evidence="5" id="KW-0479">Metal-binding</keyword>
<dbReference type="SMART" id="SM00063">
    <property type="entry name" value="FRI"/>
    <property type="match status" value="1"/>
</dbReference>
<dbReference type="PRINTS" id="PR00765">
    <property type="entry name" value="CRBOXYPTASEA"/>
</dbReference>
<dbReference type="InterPro" id="IPR008969">
    <property type="entry name" value="CarboxyPept-like_regulatory"/>
</dbReference>
<evidence type="ECO:0000313" key="17">
    <source>
        <dbReference type="EMBL" id="KAK5875887.1"/>
    </source>
</evidence>
<proteinExistence type="inferred from homology"/>
<dbReference type="InterPro" id="IPR020067">
    <property type="entry name" value="Frizzled_dom"/>
</dbReference>
<dbReference type="FunFam" id="3.40.630.10:FF:000020">
    <property type="entry name" value="Carboxypeptidase D"/>
    <property type="match status" value="1"/>
</dbReference>
<evidence type="ECO:0000256" key="3">
    <source>
        <dbReference type="ARBA" id="ARBA00022645"/>
    </source>
</evidence>
<evidence type="ECO:0000256" key="4">
    <source>
        <dbReference type="ARBA" id="ARBA00022670"/>
    </source>
</evidence>
<dbReference type="InterPro" id="IPR036790">
    <property type="entry name" value="Frizzled_dom_sf"/>
</dbReference>
<evidence type="ECO:0000256" key="2">
    <source>
        <dbReference type="ARBA" id="ARBA00005988"/>
    </source>
</evidence>
<dbReference type="Gene3D" id="2.60.40.1120">
    <property type="entry name" value="Carboxypeptidase-like, regulatory domain"/>
    <property type="match status" value="1"/>
</dbReference>
<evidence type="ECO:0000256" key="10">
    <source>
        <dbReference type="ARBA" id="ARBA00023180"/>
    </source>
</evidence>
<gene>
    <name evidence="17" type="ORF">CesoFtcFv8_026919</name>
</gene>
<reference evidence="17 18" key="1">
    <citation type="journal article" date="2023" name="Mol. Biol. Evol.">
        <title>Genomics of Secondarily Temperate Adaptation in the Only Non-Antarctic Icefish.</title>
        <authorList>
            <person name="Rivera-Colon A.G."/>
            <person name="Rayamajhi N."/>
            <person name="Minhas B.F."/>
            <person name="Madrigal G."/>
            <person name="Bilyk K.T."/>
            <person name="Yoon V."/>
            <person name="Hune M."/>
            <person name="Gregory S."/>
            <person name="Cheng C.H.C."/>
            <person name="Catchen J.M."/>
        </authorList>
    </citation>
    <scope>NUCLEOTIDE SEQUENCE [LARGE SCALE GENOMIC DNA]</scope>
    <source>
        <strain evidence="17">JC2023a</strain>
    </source>
</reference>
<dbReference type="PROSITE" id="PS52035">
    <property type="entry name" value="PEPTIDASE_M14"/>
    <property type="match status" value="1"/>
</dbReference>
<organism evidence="17 18">
    <name type="scientific">Champsocephalus esox</name>
    <name type="common">pike icefish</name>
    <dbReference type="NCBI Taxonomy" id="159716"/>
    <lineage>
        <taxon>Eukaryota</taxon>
        <taxon>Metazoa</taxon>
        <taxon>Chordata</taxon>
        <taxon>Craniata</taxon>
        <taxon>Vertebrata</taxon>
        <taxon>Euteleostomi</taxon>
        <taxon>Actinopterygii</taxon>
        <taxon>Neopterygii</taxon>
        <taxon>Teleostei</taxon>
        <taxon>Neoteleostei</taxon>
        <taxon>Acanthomorphata</taxon>
        <taxon>Eupercaria</taxon>
        <taxon>Perciformes</taxon>
        <taxon>Notothenioidei</taxon>
        <taxon>Channichthyidae</taxon>
        <taxon>Champsocephalus</taxon>
    </lineage>
</organism>
<dbReference type="SUPFAM" id="SSF63501">
    <property type="entry name" value="Frizzled cysteine-rich domain"/>
    <property type="match status" value="1"/>
</dbReference>
<evidence type="ECO:0000256" key="12">
    <source>
        <dbReference type="PROSITE-ProRule" id="PRU01379"/>
    </source>
</evidence>
<evidence type="ECO:0000313" key="18">
    <source>
        <dbReference type="Proteomes" id="UP001335648"/>
    </source>
</evidence>
<dbReference type="GO" id="GO:0008270">
    <property type="term" value="F:zinc ion binding"/>
    <property type="evidence" value="ECO:0007669"/>
    <property type="project" value="InterPro"/>
</dbReference>
<dbReference type="SMART" id="SM00631">
    <property type="entry name" value="Zn_pept"/>
    <property type="match status" value="1"/>
</dbReference>
<dbReference type="InterPro" id="IPR000834">
    <property type="entry name" value="Peptidase_M14"/>
</dbReference>
<comment type="caution">
    <text evidence="11">Lacks conserved residue(s) required for the propagation of feature annotation.</text>
</comment>
<feature type="domain" description="FZ" evidence="15">
    <location>
        <begin position="35"/>
        <end position="157"/>
    </location>
</feature>
<dbReference type="GO" id="GO:0016485">
    <property type="term" value="P:protein processing"/>
    <property type="evidence" value="ECO:0007669"/>
    <property type="project" value="TreeGrafter"/>
</dbReference>
<dbReference type="InterPro" id="IPR057247">
    <property type="entry name" value="CARBOXYPEPT_ZN_2"/>
</dbReference>
<dbReference type="GO" id="GO:0006518">
    <property type="term" value="P:peptide metabolic process"/>
    <property type="evidence" value="ECO:0007669"/>
    <property type="project" value="TreeGrafter"/>
</dbReference>
<keyword evidence="7" id="KW-0862">Zinc</keyword>
<name>A0AAN8G5H8_9TELE</name>
<comment type="similarity">
    <text evidence="2 12">Belongs to the peptidase M14 family.</text>
</comment>
<dbReference type="FunFam" id="2.60.40.1120:FF:000021">
    <property type="entry name" value="Carboxypeptidase Z"/>
    <property type="match status" value="1"/>
</dbReference>
<dbReference type="EMBL" id="JAULUE010002068">
    <property type="protein sequence ID" value="KAK5875887.1"/>
    <property type="molecule type" value="Genomic_DNA"/>
</dbReference>
<feature type="compositionally biased region" description="Polar residues" evidence="13">
    <location>
        <begin position="326"/>
        <end position="335"/>
    </location>
</feature>
<dbReference type="Proteomes" id="UP001335648">
    <property type="component" value="Unassembled WGS sequence"/>
</dbReference>
<evidence type="ECO:0000256" key="9">
    <source>
        <dbReference type="ARBA" id="ARBA00023157"/>
    </source>
</evidence>
<keyword evidence="8" id="KW-0482">Metalloprotease</keyword>
<keyword evidence="9 11" id="KW-1015">Disulfide bond</keyword>
<evidence type="ECO:0000256" key="8">
    <source>
        <dbReference type="ARBA" id="ARBA00023049"/>
    </source>
</evidence>
<evidence type="ECO:0000256" key="7">
    <source>
        <dbReference type="ARBA" id="ARBA00022833"/>
    </source>
</evidence>